<comment type="caution">
    <text evidence="1">The sequence shown here is derived from an EMBL/GenBank/DDBJ whole genome shotgun (WGS) entry which is preliminary data.</text>
</comment>
<reference evidence="2" key="1">
    <citation type="submission" date="2017-09" db="EMBL/GenBank/DDBJ databases">
        <title>Depth-based differentiation of microbial function through sediment-hosted aquifers and enrichment of novel symbionts in the deep terrestrial subsurface.</title>
        <authorList>
            <person name="Probst A.J."/>
            <person name="Ladd B."/>
            <person name="Jarett J.K."/>
            <person name="Geller-Mcgrath D.E."/>
            <person name="Sieber C.M.K."/>
            <person name="Emerson J.B."/>
            <person name="Anantharaman K."/>
            <person name="Thomas B.C."/>
            <person name="Malmstrom R."/>
            <person name="Stieglmeier M."/>
            <person name="Klingl A."/>
            <person name="Woyke T."/>
            <person name="Ryan C.M."/>
            <person name="Banfield J.F."/>
        </authorList>
    </citation>
    <scope>NUCLEOTIDE SEQUENCE [LARGE SCALE GENOMIC DNA]</scope>
</reference>
<protein>
    <recommendedName>
        <fullName evidence="3">Transcriptional regulator, AbiEi antitoxin, Type IV TA system</fullName>
    </recommendedName>
</protein>
<evidence type="ECO:0000313" key="1">
    <source>
        <dbReference type="EMBL" id="PIU68965.1"/>
    </source>
</evidence>
<organism evidence="1 2">
    <name type="scientific">candidate division WWE3 bacterium CG06_land_8_20_14_3_00_42_16</name>
    <dbReference type="NCBI Taxonomy" id="1975083"/>
    <lineage>
        <taxon>Bacteria</taxon>
        <taxon>Katanobacteria</taxon>
    </lineage>
</organism>
<accession>A0A2M7ANL8</accession>
<evidence type="ECO:0000313" key="2">
    <source>
        <dbReference type="Proteomes" id="UP000229916"/>
    </source>
</evidence>
<dbReference type="AlphaFoldDB" id="A0A2M7ANL8"/>
<dbReference type="EMBL" id="PEWD01000039">
    <property type="protein sequence ID" value="PIU68965.1"/>
    <property type="molecule type" value="Genomic_DNA"/>
</dbReference>
<name>A0A2M7ANL8_UNCKA</name>
<gene>
    <name evidence="1" type="ORF">COS81_01990</name>
</gene>
<dbReference type="Proteomes" id="UP000229916">
    <property type="component" value="Unassembled WGS sequence"/>
</dbReference>
<evidence type="ECO:0008006" key="3">
    <source>
        <dbReference type="Google" id="ProtNLM"/>
    </source>
</evidence>
<proteinExistence type="predicted"/>
<sequence length="178" mass="20910">MNSRLDVLLKIDRKIFHTQDLALLWEISNRNTLYTTIKRYVQRGILIPIQKGLYATISLEKLNPQKLGLSLVHNYTYISTETVLFEEGVILQMPECITLVSAKSMKISLGGQSYLVRKMRDKFLYQNEGVVEKNGFRKTTLERAIADMLYFNPRYYFDEKDFINWKKVAEIQKRVGFK</sequence>